<dbReference type="SUPFAM" id="SSF53748">
    <property type="entry name" value="Phosphoglycerate kinase"/>
    <property type="match status" value="1"/>
</dbReference>
<organism evidence="9 10">
    <name type="scientific">Candidatus Woesebacteria bacterium GWA1_41_8</name>
    <dbReference type="NCBI Taxonomy" id="1802471"/>
    <lineage>
        <taxon>Bacteria</taxon>
        <taxon>Candidatus Woeseibacteriota</taxon>
    </lineage>
</organism>
<dbReference type="PANTHER" id="PTHR11406">
    <property type="entry name" value="PHOSPHOGLYCERATE KINASE"/>
    <property type="match status" value="1"/>
</dbReference>
<dbReference type="EC" id="2.7.2.3" evidence="2 8"/>
<evidence type="ECO:0000313" key="9">
    <source>
        <dbReference type="EMBL" id="OGM02308.1"/>
    </source>
</evidence>
<dbReference type="EMBL" id="MGFJ01000025">
    <property type="protein sequence ID" value="OGM02308.1"/>
    <property type="molecule type" value="Genomic_DNA"/>
</dbReference>
<comment type="catalytic activity">
    <reaction evidence="1 8">
        <text>(2R)-3-phosphoglycerate + ATP = (2R)-3-phospho-glyceroyl phosphate + ADP</text>
        <dbReference type="Rhea" id="RHEA:14801"/>
        <dbReference type="ChEBI" id="CHEBI:30616"/>
        <dbReference type="ChEBI" id="CHEBI:57604"/>
        <dbReference type="ChEBI" id="CHEBI:58272"/>
        <dbReference type="ChEBI" id="CHEBI:456216"/>
        <dbReference type="EC" id="2.7.2.3"/>
    </reaction>
</comment>
<dbReference type="GO" id="GO:0006094">
    <property type="term" value="P:gluconeogenesis"/>
    <property type="evidence" value="ECO:0007669"/>
    <property type="project" value="TreeGrafter"/>
</dbReference>
<feature type="binding site" evidence="7">
    <location>
        <position position="281"/>
    </location>
    <ligand>
        <name>ATP</name>
        <dbReference type="ChEBI" id="CHEBI:30616"/>
    </ligand>
</feature>
<dbReference type="Gene3D" id="3.40.50.1260">
    <property type="entry name" value="Phosphoglycerate kinase, N-terminal domain"/>
    <property type="match status" value="3"/>
</dbReference>
<sequence length="350" mass="38451">MINLPKVENLDVVGKKVLVRADLDVGDKLEPGDDIKLSTLIPTLKYLSEKQAKAILLGHFGRPDKVEDKTSLSLSGVVKRLSELLGKEIKFVSELFGEQSNSAIQQLNNGELLCLENLRFDEREEKNEEEFTKRLAGFGNVYVNEAFSASHREHASVVGIPKYLPHAAGLHFVEEVEKLSQVLENPKHPVVVLLSGLKKDKLDFVESFGKFADKILLAGRLPDYMGDDKISVRLARPDDKVISADLIQDKEDITIHSIEVFEGIIKTAETIVVSGPMGKFEDEGHRQGTERVLKAVANSSAFKVAGGGDTEQAIAMFNLRDKFDWISVGGGASMEFLAKGTLPGIEALRG</sequence>
<gene>
    <name evidence="9" type="ORF">A2115_01015</name>
</gene>
<dbReference type="InterPro" id="IPR001576">
    <property type="entry name" value="Phosphoglycerate_kinase"/>
</dbReference>
<evidence type="ECO:0000256" key="1">
    <source>
        <dbReference type="ARBA" id="ARBA00000642"/>
    </source>
</evidence>
<name>A0A1F7WJI5_9BACT</name>
<dbReference type="PANTHER" id="PTHR11406:SF23">
    <property type="entry name" value="PHOSPHOGLYCERATE KINASE 1, CHLOROPLASTIC-RELATED"/>
    <property type="match status" value="1"/>
</dbReference>
<keyword evidence="4" id="KW-0547">Nucleotide-binding</keyword>
<dbReference type="GO" id="GO:0004618">
    <property type="term" value="F:phosphoglycerate kinase activity"/>
    <property type="evidence" value="ECO:0007669"/>
    <property type="project" value="UniProtKB-EC"/>
</dbReference>
<dbReference type="Pfam" id="PF00162">
    <property type="entry name" value="PGK"/>
    <property type="match status" value="2"/>
</dbReference>
<protein>
    <recommendedName>
        <fullName evidence="2 8">Phosphoglycerate kinase</fullName>
        <ecNumber evidence="2 8">2.7.2.3</ecNumber>
    </recommendedName>
</protein>
<keyword evidence="5 8" id="KW-0418">Kinase</keyword>
<feature type="binding site" evidence="7">
    <location>
        <begin position="307"/>
        <end position="310"/>
    </location>
    <ligand>
        <name>ATP</name>
        <dbReference type="ChEBI" id="CHEBI:30616"/>
    </ligand>
</feature>
<dbReference type="Proteomes" id="UP000176198">
    <property type="component" value="Unassembled WGS sequence"/>
</dbReference>
<accession>A0A1F7WJI5</accession>
<comment type="similarity">
    <text evidence="8">Belongs to the phosphoglycerate kinase family.</text>
</comment>
<reference evidence="9 10" key="1">
    <citation type="journal article" date="2016" name="Nat. Commun.">
        <title>Thousands of microbial genomes shed light on interconnected biogeochemical processes in an aquifer system.</title>
        <authorList>
            <person name="Anantharaman K."/>
            <person name="Brown C.T."/>
            <person name="Hug L.A."/>
            <person name="Sharon I."/>
            <person name="Castelle C.J."/>
            <person name="Probst A.J."/>
            <person name="Thomas B.C."/>
            <person name="Singh A."/>
            <person name="Wilkins M.J."/>
            <person name="Karaoz U."/>
            <person name="Brodie E.L."/>
            <person name="Williams K.H."/>
            <person name="Hubbard S.S."/>
            <person name="Banfield J.F."/>
        </authorList>
    </citation>
    <scope>NUCLEOTIDE SEQUENCE [LARGE SCALE GENOMIC DNA]</scope>
</reference>
<keyword evidence="6 7" id="KW-0067">ATP-binding</keyword>
<evidence type="ECO:0000313" key="10">
    <source>
        <dbReference type="Proteomes" id="UP000176198"/>
    </source>
</evidence>
<dbReference type="InterPro" id="IPR036043">
    <property type="entry name" value="Phosphoglycerate_kinase_sf"/>
</dbReference>
<evidence type="ECO:0000256" key="5">
    <source>
        <dbReference type="ARBA" id="ARBA00022777"/>
    </source>
</evidence>
<dbReference type="GO" id="GO:0043531">
    <property type="term" value="F:ADP binding"/>
    <property type="evidence" value="ECO:0007669"/>
    <property type="project" value="TreeGrafter"/>
</dbReference>
<dbReference type="GO" id="GO:0006096">
    <property type="term" value="P:glycolytic process"/>
    <property type="evidence" value="ECO:0007669"/>
    <property type="project" value="InterPro"/>
</dbReference>
<feature type="binding site" evidence="7">
    <location>
        <position position="201"/>
    </location>
    <ligand>
        <name>ATP</name>
        <dbReference type="ChEBI" id="CHEBI:30616"/>
    </ligand>
</feature>
<evidence type="ECO:0000256" key="4">
    <source>
        <dbReference type="ARBA" id="ARBA00022741"/>
    </source>
</evidence>
<comment type="caution">
    <text evidence="9">The sequence shown here is derived from an EMBL/GenBank/DDBJ whole genome shotgun (WGS) entry which is preliminary data.</text>
</comment>
<evidence type="ECO:0000256" key="2">
    <source>
        <dbReference type="ARBA" id="ARBA00013061"/>
    </source>
</evidence>
<dbReference type="GO" id="GO:0005524">
    <property type="term" value="F:ATP binding"/>
    <property type="evidence" value="ECO:0007669"/>
    <property type="project" value="UniProtKB-KW"/>
</dbReference>
<dbReference type="InterPro" id="IPR015824">
    <property type="entry name" value="Phosphoglycerate_kinase_N"/>
</dbReference>
<dbReference type="PRINTS" id="PR00477">
    <property type="entry name" value="PHGLYCKINASE"/>
</dbReference>
<evidence type="ECO:0000256" key="6">
    <source>
        <dbReference type="ARBA" id="ARBA00022840"/>
    </source>
</evidence>
<dbReference type="PIRSF" id="PIRSF000724">
    <property type="entry name" value="Pgk"/>
    <property type="match status" value="1"/>
</dbReference>
<evidence type="ECO:0000256" key="3">
    <source>
        <dbReference type="ARBA" id="ARBA00022679"/>
    </source>
</evidence>
<evidence type="ECO:0000256" key="7">
    <source>
        <dbReference type="PIRSR" id="PIRSR000724-2"/>
    </source>
</evidence>
<evidence type="ECO:0000256" key="8">
    <source>
        <dbReference type="RuleBase" id="RU000532"/>
    </source>
</evidence>
<keyword evidence="3 8" id="KW-0808">Transferase</keyword>
<dbReference type="STRING" id="1802471.A2115_01015"/>
<dbReference type="GO" id="GO:0005829">
    <property type="term" value="C:cytosol"/>
    <property type="evidence" value="ECO:0007669"/>
    <property type="project" value="TreeGrafter"/>
</dbReference>
<dbReference type="AlphaFoldDB" id="A0A1F7WJI5"/>
<proteinExistence type="inferred from homology"/>